<evidence type="ECO:0000259" key="7">
    <source>
        <dbReference type="PROSITE" id="PS51081"/>
    </source>
</evidence>
<reference evidence="10" key="5">
    <citation type="submission" date="2021-05" db="UniProtKB">
        <authorList>
            <consortium name="EnsemblPlants"/>
        </authorList>
    </citation>
    <scope>IDENTIFICATION</scope>
    <source>
        <strain evidence="10">cv. B73</strain>
    </source>
</reference>
<dbReference type="InterPro" id="IPR013010">
    <property type="entry name" value="Znf_SIAH"/>
</dbReference>
<reference evidence="11" key="3">
    <citation type="submission" date="2015-12" db="EMBL/GenBank/DDBJ databases">
        <title>Update maize B73 reference genome by single molecule sequencing technologies.</title>
        <authorList>
            <consortium name="Maize Genome Sequencing Project"/>
            <person name="Ware D."/>
        </authorList>
    </citation>
    <scope>NUCLEOTIDE SEQUENCE [LARGE SCALE GENOMIC DNA]</scope>
    <source>
        <strain evidence="11">cv. B73</strain>
    </source>
</reference>
<feature type="domain" description="SIAH-type" evidence="7">
    <location>
        <begin position="102"/>
        <end position="158"/>
    </location>
</feature>
<protein>
    <submittedName>
        <fullName evidence="8">Ubiquitin-protein ligase/ zinc ion binding protein</fullName>
    </submittedName>
</protein>
<organism evidence="8">
    <name type="scientific">Zea mays</name>
    <name type="common">Maize</name>
    <dbReference type="NCBI Taxonomy" id="4577"/>
    <lineage>
        <taxon>Eukaryota</taxon>
        <taxon>Viridiplantae</taxon>
        <taxon>Streptophyta</taxon>
        <taxon>Embryophyta</taxon>
        <taxon>Tracheophyta</taxon>
        <taxon>Spermatophyta</taxon>
        <taxon>Magnoliopsida</taxon>
        <taxon>Liliopsida</taxon>
        <taxon>Poales</taxon>
        <taxon>Poaceae</taxon>
        <taxon>PACMAD clade</taxon>
        <taxon>Panicoideae</taxon>
        <taxon>Andropogonodae</taxon>
        <taxon>Andropogoneae</taxon>
        <taxon>Tripsacinae</taxon>
        <taxon>Zea</taxon>
    </lineage>
</organism>
<dbReference type="EMBL" id="BT069607">
    <property type="protein sequence ID" value="ACN36504.1"/>
    <property type="molecule type" value="mRNA"/>
</dbReference>
<evidence type="ECO:0000313" key="8">
    <source>
        <dbReference type="EMBL" id="ACG38038.1"/>
    </source>
</evidence>
<dbReference type="FunCoup" id="B6TLQ5">
    <property type="interactions" value="87"/>
</dbReference>
<evidence type="ECO:0000256" key="6">
    <source>
        <dbReference type="SAM" id="MobiDB-lite"/>
    </source>
</evidence>
<comment type="function">
    <text evidence="4">E3 ubiquitin-protein ligase that mediates ubiquitination and subsequent proteasomal degradation of target proteins. E3 ubiquitin ligases accept ubiquitin from an E2 ubiquitin-conjugating enzyme in the form of a thioester and then directly transfers the ubiquitin to targeted substrates. It probably triggers the ubiquitin-mediated degradation of different substrates.</text>
</comment>
<dbReference type="UniPathway" id="UPA00143"/>
<dbReference type="InterPro" id="IPR013083">
    <property type="entry name" value="Znf_RING/FYVE/PHD"/>
</dbReference>
<dbReference type="EnsemblPlants" id="Zm00001eb125780_T002">
    <property type="protein sequence ID" value="Zm00001eb125780_P002"/>
    <property type="gene ID" value="Zm00001eb125780"/>
</dbReference>
<dbReference type="Gene3D" id="3.30.40.10">
    <property type="entry name" value="Zinc/RING finger domain, C3HC4 (zinc finger)"/>
    <property type="match status" value="1"/>
</dbReference>
<dbReference type="GeneID" id="100284602"/>
<reference evidence="9" key="2">
    <citation type="journal article" date="2009" name="PLoS Genet.">
        <title>Sequencing, mapping, and analysis of 27,455 maize full-length cDNAs.</title>
        <authorList>
            <person name="Soderlund C."/>
            <person name="Descour A."/>
            <person name="Kudrna D."/>
            <person name="Bomhoff M."/>
            <person name="Boyd L."/>
            <person name="Currie J."/>
            <person name="Angelova A."/>
            <person name="Collura K."/>
            <person name="Wissotski M."/>
            <person name="Ashley E."/>
            <person name="Morrow D."/>
            <person name="Fernandes J."/>
            <person name="Walbot V."/>
            <person name="Yu Y."/>
        </authorList>
    </citation>
    <scope>NUCLEOTIDE SEQUENCE</scope>
    <source>
        <strain evidence="9">B73</strain>
    </source>
</reference>
<name>B6TLQ5_MAIZE</name>
<evidence type="ECO:0000256" key="3">
    <source>
        <dbReference type="ARBA" id="ARBA00022833"/>
    </source>
</evidence>
<feature type="compositionally biased region" description="Polar residues" evidence="6">
    <location>
        <begin position="1"/>
        <end position="12"/>
    </location>
</feature>
<evidence type="ECO:0000313" key="9">
    <source>
        <dbReference type="EMBL" id="ACN36504.1"/>
    </source>
</evidence>
<dbReference type="Proteomes" id="UP000007305">
    <property type="component" value="Chromosome 3"/>
</dbReference>
<evidence type="ECO:0000256" key="1">
    <source>
        <dbReference type="ARBA" id="ARBA00022723"/>
    </source>
</evidence>
<dbReference type="PROSITE" id="PS51081">
    <property type="entry name" value="ZF_SIAH"/>
    <property type="match status" value="1"/>
</dbReference>
<dbReference type="FunFam" id="3.30.40.10:FF:001255">
    <property type="entry name" value="E3 ubiquitin-protein ligase SINA-like 10"/>
    <property type="match status" value="1"/>
</dbReference>
<dbReference type="Pfam" id="PF21361">
    <property type="entry name" value="Sina_ZnF"/>
    <property type="match status" value="1"/>
</dbReference>
<evidence type="ECO:0000256" key="4">
    <source>
        <dbReference type="ARBA" id="ARBA00024004"/>
    </source>
</evidence>
<gene>
    <name evidence="10" type="primary">LOC100284602</name>
</gene>
<dbReference type="OrthoDB" id="675760at2759"/>
<dbReference type="PANTHER" id="PTHR46632:SF16">
    <property type="entry name" value="E3 UBIQUITIN-PROTEIN LIGASE SINA-LIKE 10"/>
    <property type="match status" value="1"/>
</dbReference>
<dbReference type="GO" id="GO:0016567">
    <property type="term" value="P:protein ubiquitination"/>
    <property type="evidence" value="ECO:0007669"/>
    <property type="project" value="UniProtKB-UniPathway"/>
</dbReference>
<dbReference type="RefSeq" id="NP_001304895.1">
    <property type="nucleotide sequence ID" value="NM_001317966.1"/>
</dbReference>
<keyword evidence="8" id="KW-0436">Ligase</keyword>
<evidence type="ECO:0000256" key="5">
    <source>
        <dbReference type="PROSITE-ProRule" id="PRU00455"/>
    </source>
</evidence>
<keyword evidence="11" id="KW-1185">Reference proteome</keyword>
<dbReference type="Gramene" id="Zm00001eb125780_T002">
    <property type="protein sequence ID" value="Zm00001eb125780_P002"/>
    <property type="gene ID" value="Zm00001eb125780"/>
</dbReference>
<reference evidence="10" key="4">
    <citation type="submission" date="2019-07" db="EMBL/GenBank/DDBJ databases">
        <authorList>
            <person name="Seetharam A."/>
            <person name="Woodhouse M."/>
            <person name="Cannon E."/>
        </authorList>
    </citation>
    <scope>NUCLEOTIDE SEQUENCE [LARGE SCALE GENOMIC DNA]</scope>
    <source>
        <strain evidence="10">cv. B73</strain>
    </source>
</reference>
<dbReference type="GO" id="GO:0008270">
    <property type="term" value="F:zinc ion binding"/>
    <property type="evidence" value="ECO:0007669"/>
    <property type="project" value="UniProtKB-KW"/>
</dbReference>
<dbReference type="EnsemblPlants" id="Zm00001eb125780_T001">
    <property type="protein sequence ID" value="Zm00001eb125780_P001"/>
    <property type="gene ID" value="Zm00001eb125780"/>
</dbReference>
<dbReference type="EMBL" id="EU965920">
    <property type="protein sequence ID" value="ACG38038.1"/>
    <property type="molecule type" value="mRNA"/>
</dbReference>
<dbReference type="SUPFAM" id="SSF49599">
    <property type="entry name" value="TRAF domain-like"/>
    <property type="match status" value="1"/>
</dbReference>
<evidence type="ECO:0000313" key="10">
    <source>
        <dbReference type="EnsemblPlants" id="Zm00001eb125780_P001"/>
    </source>
</evidence>
<accession>B6TLQ5</accession>
<sequence>MTGKKTTASSAGRTRKKAKVVLEDEEEAGLEDEEEATVTLSVEKDALECDICCLPFQSEVFMCKNGHSVCAKCCIRTNGKCWTCSERIGDIRCRPLEKLLAAATTSCMFKSNGCYDVISYLEKVTHEETCQRAPYKCPVHGCAYSGLRLGYHVAQDHGHDDDGLASVVFIYGKAVATVRKDEPFRVLLQRNTERVFLLLNGHDLLQGRSLSLLCLGPRFQDGVEVELKYKMEVSGGAPGALTLSASGTIPFARRLDGFQAKGFLFVPDAYWGSAGSISVTVRIYV</sequence>
<feature type="region of interest" description="Disordered" evidence="6">
    <location>
        <begin position="1"/>
        <end position="28"/>
    </location>
</feature>
<reference evidence="8" key="1">
    <citation type="journal article" date="2009" name="Plant Mol. Biol.">
        <title>Insights into corn genes derived from large-scale cDNA sequencing.</title>
        <authorList>
            <person name="Alexandrov N.N."/>
            <person name="Brover V.V."/>
            <person name="Freidin S."/>
            <person name="Troukhan M.E."/>
            <person name="Tatarinova T.V."/>
            <person name="Zhang H."/>
            <person name="Swaller T.J."/>
            <person name="Lu Y.P."/>
            <person name="Bouck J."/>
            <person name="Flavell R.B."/>
            <person name="Feldmann K.A."/>
        </authorList>
    </citation>
    <scope>NUCLEOTIDE SEQUENCE</scope>
</reference>
<evidence type="ECO:0000313" key="11">
    <source>
        <dbReference type="Proteomes" id="UP000007305"/>
    </source>
</evidence>
<proteinExistence type="evidence at transcript level"/>
<dbReference type="PANTHER" id="PTHR46632">
    <property type="entry name" value="E3 UBIQUITIN-PROTEIN LIGASE SINA-LIKE 4"/>
    <property type="match status" value="1"/>
</dbReference>
<dbReference type="ExpressionAtlas" id="B6TLQ5">
    <property type="expression patterns" value="baseline and differential"/>
</dbReference>
<dbReference type="KEGG" id="zma:100284602"/>
<evidence type="ECO:0000256" key="2">
    <source>
        <dbReference type="ARBA" id="ARBA00022771"/>
    </source>
</evidence>
<dbReference type="GO" id="GO:0016874">
    <property type="term" value="F:ligase activity"/>
    <property type="evidence" value="ECO:0007669"/>
    <property type="project" value="UniProtKB-KW"/>
</dbReference>
<dbReference type="InterPro" id="IPR044286">
    <property type="entry name" value="SINL_plant"/>
</dbReference>
<keyword evidence="3" id="KW-0862">Zinc</keyword>
<keyword evidence="2 5" id="KW-0863">Zinc-finger</keyword>
<keyword evidence="1" id="KW-0479">Metal-binding</keyword>
<dbReference type="RefSeq" id="NP_001150969.2">
    <property type="nucleotide sequence ID" value="NM_001157497.2"/>
</dbReference>
<dbReference type="AlphaFoldDB" id="B6TLQ5"/>
<dbReference type="Gramene" id="Zm00001eb125780_T001">
    <property type="protein sequence ID" value="Zm00001eb125780_P001"/>
    <property type="gene ID" value="Zm00001eb125780"/>
</dbReference>